<keyword evidence="4" id="KW-1185">Reference proteome</keyword>
<dbReference type="AlphaFoldDB" id="A0A1V9YPP4"/>
<keyword evidence="2" id="KW-0472">Membrane</keyword>
<keyword evidence="2" id="KW-1133">Transmembrane helix</keyword>
<organism evidence="3 4">
    <name type="scientific">Achlya hypogyna</name>
    <name type="common">Oomycete</name>
    <name type="synonym">Protoachlya hypogyna</name>
    <dbReference type="NCBI Taxonomy" id="1202772"/>
    <lineage>
        <taxon>Eukaryota</taxon>
        <taxon>Sar</taxon>
        <taxon>Stramenopiles</taxon>
        <taxon>Oomycota</taxon>
        <taxon>Saprolegniomycetes</taxon>
        <taxon>Saprolegniales</taxon>
        <taxon>Achlyaceae</taxon>
        <taxon>Achlya</taxon>
    </lineage>
</organism>
<feature type="transmembrane region" description="Helical" evidence="2">
    <location>
        <begin position="74"/>
        <end position="98"/>
    </location>
</feature>
<keyword evidence="2" id="KW-0812">Transmembrane</keyword>
<name>A0A1V9YPP4_ACHHY</name>
<reference evidence="3 4" key="1">
    <citation type="journal article" date="2014" name="Genome Biol. Evol.">
        <title>The secreted proteins of Achlya hypogyna and Thraustotheca clavata identify the ancestral oomycete secretome and reveal gene acquisitions by horizontal gene transfer.</title>
        <authorList>
            <person name="Misner I."/>
            <person name="Blouin N."/>
            <person name="Leonard G."/>
            <person name="Richards T.A."/>
            <person name="Lane C.E."/>
        </authorList>
    </citation>
    <scope>NUCLEOTIDE SEQUENCE [LARGE SCALE GENOMIC DNA]</scope>
    <source>
        <strain evidence="3 4">ATCC 48635</strain>
    </source>
</reference>
<feature type="coiled-coil region" evidence="1">
    <location>
        <begin position="14"/>
        <end position="48"/>
    </location>
</feature>
<dbReference type="EMBL" id="JNBR01001429">
    <property type="protein sequence ID" value="OQR87653.1"/>
    <property type="molecule type" value="Genomic_DNA"/>
</dbReference>
<evidence type="ECO:0000313" key="3">
    <source>
        <dbReference type="EMBL" id="OQR87653.1"/>
    </source>
</evidence>
<gene>
    <name evidence="3" type="ORF">ACHHYP_08398</name>
</gene>
<protein>
    <recommendedName>
        <fullName evidence="5">Transmembrane protein</fullName>
    </recommendedName>
</protein>
<dbReference type="OrthoDB" id="77169at2759"/>
<comment type="caution">
    <text evidence="3">The sequence shown here is derived from an EMBL/GenBank/DDBJ whole genome shotgun (WGS) entry which is preliminary data.</text>
</comment>
<keyword evidence="1" id="KW-0175">Coiled coil</keyword>
<feature type="transmembrane region" description="Helical" evidence="2">
    <location>
        <begin position="104"/>
        <end position="126"/>
    </location>
</feature>
<dbReference type="Proteomes" id="UP000243579">
    <property type="component" value="Unassembled WGS sequence"/>
</dbReference>
<evidence type="ECO:0000313" key="4">
    <source>
        <dbReference type="Proteomes" id="UP000243579"/>
    </source>
</evidence>
<accession>A0A1V9YPP4</accession>
<proteinExistence type="predicted"/>
<evidence type="ECO:0008006" key="5">
    <source>
        <dbReference type="Google" id="ProtNLM"/>
    </source>
</evidence>
<sequence length="181" mass="19806">MDETPMELELMAQRDVAKLMVAELRAEVEAYRARVRTMERRLELSETKRVQGAAVARRAKAALAAREAATHHEILLLLVGGVVGGFFGWCIGLLVIIFDGPPTMAFLVMGPSLAGGVLLGVGALVAHRKRREWLQETAAVSRSTKHLRPLPASSREVPFWRSAIESALILTRSLVSYLHGG</sequence>
<evidence type="ECO:0000256" key="1">
    <source>
        <dbReference type="SAM" id="Coils"/>
    </source>
</evidence>
<evidence type="ECO:0000256" key="2">
    <source>
        <dbReference type="SAM" id="Phobius"/>
    </source>
</evidence>